<dbReference type="PROSITE" id="PS50994">
    <property type="entry name" value="INTEGRASE"/>
    <property type="match status" value="1"/>
</dbReference>
<evidence type="ECO:0000313" key="3">
    <source>
        <dbReference type="EMBL" id="AEK36748.1"/>
    </source>
</evidence>
<dbReference type="GO" id="GO:0003676">
    <property type="term" value="F:nucleic acid binding"/>
    <property type="evidence" value="ECO:0007669"/>
    <property type="project" value="InterPro"/>
</dbReference>
<dbReference type="HOGENOM" id="CLU_020626_2_1_11"/>
<dbReference type="EMBL" id="CP002917">
    <property type="protein sequence ID" value="AEK37250.1"/>
    <property type="molecule type" value="Genomic_DNA"/>
</dbReference>
<proteinExistence type="predicted"/>
<name>G0HCJ5_CORVD</name>
<dbReference type="InterPro" id="IPR001584">
    <property type="entry name" value="Integrase_cat-core"/>
</dbReference>
<dbReference type="AlphaFoldDB" id="G0HCJ5"/>
<dbReference type="EMBL" id="CP002917">
    <property type="protein sequence ID" value="AEK36736.1"/>
    <property type="molecule type" value="Genomic_DNA"/>
</dbReference>
<dbReference type="GO" id="GO:0015074">
    <property type="term" value="P:DNA integration"/>
    <property type="evidence" value="ECO:0007669"/>
    <property type="project" value="InterPro"/>
</dbReference>
<dbReference type="eggNOG" id="COG4584">
    <property type="taxonomic scope" value="Bacteria"/>
</dbReference>
<dbReference type="STRING" id="858619.CVAR_1381"/>
<protein>
    <submittedName>
        <fullName evidence="3">Transposase for insertion sequence element</fullName>
    </submittedName>
</protein>
<dbReference type="KEGG" id="cva:CVAR_1381"/>
<evidence type="ECO:0000313" key="5">
    <source>
        <dbReference type="Proteomes" id="UP000006659"/>
    </source>
</evidence>
<dbReference type="KEGG" id="cva:CVAR_1393"/>
<feature type="domain" description="Integrase catalytic" evidence="1">
    <location>
        <begin position="125"/>
        <end position="297"/>
    </location>
</feature>
<evidence type="ECO:0000313" key="2">
    <source>
        <dbReference type="EMBL" id="AEK36736.1"/>
    </source>
</evidence>
<dbReference type="InterPro" id="IPR036397">
    <property type="entry name" value="RNaseH_sf"/>
</dbReference>
<dbReference type="Proteomes" id="UP000006659">
    <property type="component" value="Chromosome"/>
</dbReference>
<sequence length="497" mass="54116">MTVTMTVVERIRALDAQGMPATQIATRVGVHRDTVAKYTGIDNFSPRPLRKPFNAGTQALAGLTGIIDGWLDDDTHRPRKQRHTAQRIYDRLVDEHGYTGSYKTVQRFVKLRKQAAQGPTDGYSELVWPAGQAQVDFGQATAVIAGVTTLLHLLVVTFPQSNMRYVQSFLGETAECVCQGLRTICEHIGGVPTMMVFDNATGIGRRHRDDITESRLFAAFKAHYRTSARYCNPYAGNEKGNVENAVGFLRRNLMVPEPAAISIDALNTDLLARCDALGARDHWRAKVPIVELFTADQQALIALPGVSFDPVRYETRKADKLGRIQVEGVFYLPGPAYHDRLMTVGIRHDVIEILDETDTPVMTFARIYGEQSTTVFSPGTLLPALKAKPGSWSHSPVRAHVPDPVADWLDTADNRSRSRAFAALEDATAATDYATAMSAAQSLITGGDDPGAGGLGMLARRLGEGIEPVASVTDLSVYDRYNTGTATGTVSVKKVGA</sequence>
<dbReference type="KEGG" id="cva:CVAR_1897"/>
<reference evidence="3 5" key="1">
    <citation type="journal article" date="2011" name="BMC Genomics">
        <title>Complete genome sequence of Corynebacterium variabile DSM 44702 isolated from the surface of smear-ripened cheeses and insights into cheese ripening and flavor generation.</title>
        <authorList>
            <person name="Schroeder J."/>
            <person name="Maus I."/>
            <person name="Trost E."/>
            <person name="Tauch A."/>
        </authorList>
    </citation>
    <scope>NUCLEOTIDE SEQUENCE [LARGE SCALE GENOMIC DNA]</scope>
    <source>
        <strain evidence="3">DSM 44702</strain>
        <strain evidence="5">DSM 44702 / JCM 12073 / NCIMB 30131</strain>
    </source>
</reference>
<evidence type="ECO:0000259" key="1">
    <source>
        <dbReference type="PROSITE" id="PS50994"/>
    </source>
</evidence>
<dbReference type="Gene3D" id="3.30.420.10">
    <property type="entry name" value="Ribonuclease H-like superfamily/Ribonuclease H"/>
    <property type="match status" value="1"/>
</dbReference>
<dbReference type="NCBIfam" id="NF033546">
    <property type="entry name" value="transpos_IS21"/>
    <property type="match status" value="1"/>
</dbReference>
<organism evidence="3 5">
    <name type="scientific">Corynebacterium variabile (strain DSM 44702 / CIP 107183 / JCM 12073 / NCIMB 30131)</name>
    <name type="common">Corynebacterium mooreparkense</name>
    <dbReference type="NCBI Taxonomy" id="858619"/>
    <lineage>
        <taxon>Bacteria</taxon>
        <taxon>Bacillati</taxon>
        <taxon>Actinomycetota</taxon>
        <taxon>Actinomycetes</taxon>
        <taxon>Mycobacteriales</taxon>
        <taxon>Corynebacteriaceae</taxon>
        <taxon>Corynebacterium</taxon>
    </lineage>
</organism>
<evidence type="ECO:0000313" key="4">
    <source>
        <dbReference type="EMBL" id="AEK37250.1"/>
    </source>
</evidence>
<dbReference type="PANTHER" id="PTHR35004">
    <property type="entry name" value="TRANSPOSASE RV3428C-RELATED"/>
    <property type="match status" value="1"/>
</dbReference>
<dbReference type="EMBL" id="CP002917">
    <property type="protein sequence ID" value="AEK36748.1"/>
    <property type="molecule type" value="Genomic_DNA"/>
</dbReference>
<accession>G0HCJ5</accession>
<gene>
    <name evidence="2" type="ordered locus">CVAR_1381</name>
    <name evidence="3" type="ordered locus">CVAR_1393</name>
    <name evidence="4" type="ordered locus">CVAR_1897</name>
</gene>